<dbReference type="InterPro" id="IPR051278">
    <property type="entry name" value="HdrB/HdrD_reductase"/>
</dbReference>
<evidence type="ECO:0000256" key="1">
    <source>
        <dbReference type="ARBA" id="ARBA00023002"/>
    </source>
</evidence>
<reference evidence="3 4" key="1">
    <citation type="journal article" date="2017" name="BMC Genomics">
        <title>Genomic analysis of methanogenic archaea reveals a shift towards energy conservation.</title>
        <authorList>
            <person name="Gilmore S.P."/>
            <person name="Henske J.K."/>
            <person name="Sexton J.A."/>
            <person name="Solomon K.V."/>
            <person name="Seppala S."/>
            <person name="Yoo J.I."/>
            <person name="Huyett L.M."/>
            <person name="Pressman A."/>
            <person name="Cogan J.Z."/>
            <person name="Kivenson V."/>
            <person name="Peng X."/>
            <person name="Tan Y."/>
            <person name="Valentine D.L."/>
            <person name="O'Malley M.A."/>
        </authorList>
    </citation>
    <scope>NUCLEOTIDE SEQUENCE [LARGE SCALE GENOMIC DNA]</scope>
    <source>
        <strain evidence="3 4">M.o.H.</strain>
    </source>
</reference>
<feature type="domain" description="Cysteine-rich" evidence="2">
    <location>
        <begin position="15"/>
        <end position="96"/>
    </location>
</feature>
<dbReference type="PANTHER" id="PTHR42947:SF1">
    <property type="entry name" value="COB--COM HETERODISULFIDE REDUCTASE SUBUNIT B 1"/>
    <property type="match status" value="1"/>
</dbReference>
<dbReference type="RefSeq" id="WP_069585811.1">
    <property type="nucleotide sequence ID" value="NZ_LMVM01000039.1"/>
</dbReference>
<keyword evidence="1" id="KW-0560">Oxidoreductase</keyword>
<dbReference type="Proteomes" id="UP000217784">
    <property type="component" value="Unassembled WGS sequence"/>
</dbReference>
<comment type="caution">
    <text evidence="3">The sequence shown here is derived from an EMBL/GenBank/DDBJ whole genome shotgun (WGS) entry which is preliminary data.</text>
</comment>
<evidence type="ECO:0000313" key="3">
    <source>
        <dbReference type="EMBL" id="PAV03254.1"/>
    </source>
</evidence>
<sequence length="310" mass="34608">MNPDTISPPLDNYYLFKSCTAGSVYPGIELSVKYILDIIEADYADDPRQSSCAGLGVYTGTVPIETAMALNARNFSLAAETENHNITCICPMSYNNLKHCQKLLSKEKKLEKQFKGMLKNMGKKYDINSEVSHISDVFLARRSKIVEKAVYSLSGVKAVTHHGCHYSKFFFKDVTSGNFENPTVIDTILKEFKCEVLDYSEKFLCCGGGLHRSVIDREYPRGILRRKIASIAEAMPDVIVTQCPGCTFNLEYYQESLIEELGMSLRIPVLYISELLALLLGAEPEDIGIDMHAVPVEPFLEKFGIGDGKK</sequence>
<gene>
    <name evidence="3" type="ORF">ASJ80_04435</name>
</gene>
<feature type="domain" description="Cysteine-rich" evidence="2">
    <location>
        <begin position="160"/>
        <end position="250"/>
    </location>
</feature>
<protein>
    <submittedName>
        <fullName evidence="3">Heterodisulfide reductase</fullName>
    </submittedName>
</protein>
<dbReference type="AlphaFoldDB" id="A0A2A2H1R2"/>
<evidence type="ECO:0000313" key="4">
    <source>
        <dbReference type="Proteomes" id="UP000217784"/>
    </source>
</evidence>
<organism evidence="3 4">
    <name type="scientific">Methanobacterium bryantii</name>
    <dbReference type="NCBI Taxonomy" id="2161"/>
    <lineage>
        <taxon>Archaea</taxon>
        <taxon>Methanobacteriati</taxon>
        <taxon>Methanobacteriota</taxon>
        <taxon>Methanomada group</taxon>
        <taxon>Methanobacteria</taxon>
        <taxon>Methanobacteriales</taxon>
        <taxon>Methanobacteriaceae</taxon>
        <taxon>Methanobacterium</taxon>
    </lineage>
</organism>
<dbReference type="Pfam" id="PF02754">
    <property type="entry name" value="CCG"/>
    <property type="match status" value="2"/>
</dbReference>
<accession>A0A2A2H1R2</accession>
<dbReference type="Gene3D" id="1.20.1050.140">
    <property type="match status" value="1"/>
</dbReference>
<dbReference type="OrthoDB" id="37916at2157"/>
<proteinExistence type="predicted"/>
<dbReference type="InterPro" id="IPR004017">
    <property type="entry name" value="Cys_rich_dom"/>
</dbReference>
<dbReference type="EMBL" id="LMVM01000039">
    <property type="protein sequence ID" value="PAV03254.1"/>
    <property type="molecule type" value="Genomic_DNA"/>
</dbReference>
<keyword evidence="4" id="KW-1185">Reference proteome</keyword>
<dbReference type="PANTHER" id="PTHR42947">
    <property type="entry name" value="COB--COM HETERODISULFIDE REDUCTASE SUBUNIT B 1"/>
    <property type="match status" value="1"/>
</dbReference>
<evidence type="ECO:0000259" key="2">
    <source>
        <dbReference type="Pfam" id="PF02754"/>
    </source>
</evidence>
<name>A0A2A2H1R2_METBR</name>
<dbReference type="GO" id="GO:0016491">
    <property type="term" value="F:oxidoreductase activity"/>
    <property type="evidence" value="ECO:0007669"/>
    <property type="project" value="UniProtKB-KW"/>
</dbReference>